<organism evidence="1 2">
    <name type="scientific">Symbiodinium natans</name>
    <dbReference type="NCBI Taxonomy" id="878477"/>
    <lineage>
        <taxon>Eukaryota</taxon>
        <taxon>Sar</taxon>
        <taxon>Alveolata</taxon>
        <taxon>Dinophyceae</taxon>
        <taxon>Suessiales</taxon>
        <taxon>Symbiodiniaceae</taxon>
        <taxon>Symbiodinium</taxon>
    </lineage>
</organism>
<comment type="caution">
    <text evidence="1">The sequence shown here is derived from an EMBL/GenBank/DDBJ whole genome shotgun (WGS) entry which is preliminary data.</text>
</comment>
<dbReference type="EMBL" id="CAJNDS010000084">
    <property type="protein sequence ID" value="CAE6949415.1"/>
    <property type="molecule type" value="Genomic_DNA"/>
</dbReference>
<gene>
    <name evidence="1" type="ORF">SNAT2548_LOCUS1516</name>
</gene>
<dbReference type="Proteomes" id="UP000604046">
    <property type="component" value="Unassembled WGS sequence"/>
</dbReference>
<dbReference type="AlphaFoldDB" id="A0A812HFI3"/>
<name>A0A812HFI3_9DINO</name>
<sequence length="101" mass="10522">MAASDESASADAEDSVMVEAALDEVLRDPCASQADFYDLVARLPLHCWACEWISPKPGVLQSCSLVPKIGAMGLLGGRLAALNAEVVLSIGSRLLGLLLPA</sequence>
<evidence type="ECO:0000313" key="2">
    <source>
        <dbReference type="Proteomes" id="UP000604046"/>
    </source>
</evidence>
<evidence type="ECO:0000313" key="1">
    <source>
        <dbReference type="EMBL" id="CAE6949415.1"/>
    </source>
</evidence>
<proteinExistence type="predicted"/>
<dbReference type="OrthoDB" id="6375980at2759"/>
<reference evidence="1" key="1">
    <citation type="submission" date="2021-02" db="EMBL/GenBank/DDBJ databases">
        <authorList>
            <person name="Dougan E. K."/>
            <person name="Rhodes N."/>
            <person name="Thang M."/>
            <person name="Chan C."/>
        </authorList>
    </citation>
    <scope>NUCLEOTIDE SEQUENCE</scope>
</reference>
<protein>
    <submittedName>
        <fullName evidence="1">Uncharacterized protein</fullName>
    </submittedName>
</protein>
<keyword evidence="2" id="KW-1185">Reference proteome</keyword>
<accession>A0A812HFI3</accession>